<feature type="coiled-coil region" evidence="5">
    <location>
        <begin position="82"/>
        <end position="109"/>
    </location>
</feature>
<evidence type="ECO:0000256" key="3">
    <source>
        <dbReference type="ARBA" id="ARBA00023125"/>
    </source>
</evidence>
<evidence type="ECO:0000313" key="9">
    <source>
        <dbReference type="Proteomes" id="UP000051820"/>
    </source>
</evidence>
<proteinExistence type="predicted"/>
<evidence type="ECO:0000256" key="5">
    <source>
        <dbReference type="SAM" id="Coils"/>
    </source>
</evidence>
<dbReference type="PANTHER" id="PTHR30204">
    <property type="entry name" value="REDOX-CYCLING DRUG-SENSING TRANSCRIPTIONAL ACTIVATOR SOXR"/>
    <property type="match status" value="1"/>
</dbReference>
<dbReference type="PATRIC" id="fig|1423807.3.peg.330"/>
<comment type="caution">
    <text evidence="8">The sequence shown here is derived from an EMBL/GenBank/DDBJ whole genome shotgun (WGS) entry which is preliminary data.</text>
</comment>
<dbReference type="AlphaFoldDB" id="A0A0R1WA48"/>
<name>A0A0R1WA48_9LACO</name>
<evidence type="ECO:0000256" key="2">
    <source>
        <dbReference type="ARBA" id="ARBA00023015"/>
    </source>
</evidence>
<keyword evidence="5" id="KW-0175">Coiled coil</keyword>
<dbReference type="InterPro" id="IPR047057">
    <property type="entry name" value="MerR_fam"/>
</dbReference>
<dbReference type="Gene3D" id="1.10.1660.10">
    <property type="match status" value="1"/>
</dbReference>
<dbReference type="STRING" id="1423807.FD16_GL000326"/>
<keyword evidence="2" id="KW-0805">Transcription regulation</keyword>
<dbReference type="GO" id="GO:0003700">
    <property type="term" value="F:DNA-binding transcription factor activity"/>
    <property type="evidence" value="ECO:0007669"/>
    <property type="project" value="InterPro"/>
</dbReference>
<evidence type="ECO:0000256" key="4">
    <source>
        <dbReference type="ARBA" id="ARBA00023163"/>
    </source>
</evidence>
<feature type="region of interest" description="Disordered" evidence="6">
    <location>
        <begin position="109"/>
        <end position="138"/>
    </location>
</feature>
<keyword evidence="9" id="KW-1185">Reference proteome</keyword>
<dbReference type="OrthoDB" id="9811174at2"/>
<feature type="domain" description="HTH merR-type" evidence="7">
    <location>
        <begin position="1"/>
        <end position="68"/>
    </location>
</feature>
<keyword evidence="3" id="KW-0238">DNA-binding</keyword>
<dbReference type="InterPro" id="IPR000551">
    <property type="entry name" value="MerR-type_HTH_dom"/>
</dbReference>
<dbReference type="Proteomes" id="UP000051820">
    <property type="component" value="Unassembled WGS sequence"/>
</dbReference>
<dbReference type="GO" id="GO:0003677">
    <property type="term" value="F:DNA binding"/>
    <property type="evidence" value="ECO:0007669"/>
    <property type="project" value="UniProtKB-KW"/>
</dbReference>
<evidence type="ECO:0000256" key="6">
    <source>
        <dbReference type="SAM" id="MobiDB-lite"/>
    </source>
</evidence>
<dbReference type="PANTHER" id="PTHR30204:SF69">
    <property type="entry name" value="MERR-FAMILY TRANSCRIPTIONAL REGULATOR"/>
    <property type="match status" value="1"/>
</dbReference>
<sequence>MRIQEMATSSGLTTYSLRFYERKGLITPSRNSHGEREYTSIDQAAIHRITLYRRAGLSVEQIKSIFTGMKTEDMIKLLTATRDNVIAQKSELQNTIDFLSEKIEHENSRLAGGGHHIPTPSEDIDDDGLADLDTKKGN</sequence>
<evidence type="ECO:0000256" key="1">
    <source>
        <dbReference type="ARBA" id="ARBA00022491"/>
    </source>
</evidence>
<keyword evidence="4" id="KW-0804">Transcription</keyword>
<dbReference type="RefSeq" id="WP_010621126.1">
    <property type="nucleotide sequence ID" value="NZ_AZGF01000012.1"/>
</dbReference>
<dbReference type="PROSITE" id="PS50937">
    <property type="entry name" value="HTH_MERR_2"/>
    <property type="match status" value="1"/>
</dbReference>
<protein>
    <submittedName>
        <fullName evidence="8">MerR family transcriptional regulator</fullName>
    </submittedName>
</protein>
<dbReference type="Pfam" id="PF13411">
    <property type="entry name" value="MerR_1"/>
    <property type="match status" value="1"/>
</dbReference>
<evidence type="ECO:0000313" key="8">
    <source>
        <dbReference type="EMBL" id="KRM11958.1"/>
    </source>
</evidence>
<organism evidence="8 9">
    <name type="scientific">Paucilactobacillus suebicus DSM 5007 = KCTC 3549</name>
    <dbReference type="NCBI Taxonomy" id="1423807"/>
    <lineage>
        <taxon>Bacteria</taxon>
        <taxon>Bacillati</taxon>
        <taxon>Bacillota</taxon>
        <taxon>Bacilli</taxon>
        <taxon>Lactobacillales</taxon>
        <taxon>Lactobacillaceae</taxon>
        <taxon>Paucilactobacillus</taxon>
    </lineage>
</organism>
<dbReference type="InterPro" id="IPR009061">
    <property type="entry name" value="DNA-bd_dom_put_sf"/>
</dbReference>
<gene>
    <name evidence="8" type="ORF">FD16_GL000326</name>
</gene>
<dbReference type="SMART" id="SM00422">
    <property type="entry name" value="HTH_MERR"/>
    <property type="match status" value="1"/>
</dbReference>
<accession>A0A0R1WA48</accession>
<keyword evidence="1" id="KW-0678">Repressor</keyword>
<dbReference type="SUPFAM" id="SSF46955">
    <property type="entry name" value="Putative DNA-binding domain"/>
    <property type="match status" value="1"/>
</dbReference>
<reference evidence="8 9" key="1">
    <citation type="journal article" date="2015" name="Genome Announc.">
        <title>Expanding the biotechnology potential of lactobacilli through comparative genomics of 213 strains and associated genera.</title>
        <authorList>
            <person name="Sun Z."/>
            <person name="Harris H.M."/>
            <person name="McCann A."/>
            <person name="Guo C."/>
            <person name="Argimon S."/>
            <person name="Zhang W."/>
            <person name="Yang X."/>
            <person name="Jeffery I.B."/>
            <person name="Cooney J.C."/>
            <person name="Kagawa T.F."/>
            <person name="Liu W."/>
            <person name="Song Y."/>
            <person name="Salvetti E."/>
            <person name="Wrobel A."/>
            <person name="Rasinkangas P."/>
            <person name="Parkhill J."/>
            <person name="Rea M.C."/>
            <person name="O'Sullivan O."/>
            <person name="Ritari J."/>
            <person name="Douillard F.P."/>
            <person name="Paul Ross R."/>
            <person name="Yang R."/>
            <person name="Briner A.E."/>
            <person name="Felis G.E."/>
            <person name="de Vos W.M."/>
            <person name="Barrangou R."/>
            <person name="Klaenhammer T.R."/>
            <person name="Caufield P.W."/>
            <person name="Cui Y."/>
            <person name="Zhang H."/>
            <person name="O'Toole P.W."/>
        </authorList>
    </citation>
    <scope>NUCLEOTIDE SEQUENCE [LARGE SCALE GENOMIC DNA]</scope>
    <source>
        <strain evidence="8 9">DSM 5007</strain>
    </source>
</reference>
<evidence type="ECO:0000259" key="7">
    <source>
        <dbReference type="PROSITE" id="PS50937"/>
    </source>
</evidence>
<dbReference type="eggNOG" id="COG0789">
    <property type="taxonomic scope" value="Bacteria"/>
</dbReference>
<dbReference type="EMBL" id="AZGF01000012">
    <property type="protein sequence ID" value="KRM11958.1"/>
    <property type="molecule type" value="Genomic_DNA"/>
</dbReference>